<dbReference type="Gene3D" id="3.40.50.150">
    <property type="entry name" value="Vaccinia Virus protein VP39"/>
    <property type="match status" value="1"/>
</dbReference>
<dbReference type="GO" id="GO:0032259">
    <property type="term" value="P:methylation"/>
    <property type="evidence" value="ECO:0007669"/>
    <property type="project" value="UniProtKB-KW"/>
</dbReference>
<gene>
    <name evidence="1" type="ORF">WS71_26230</name>
</gene>
<reference evidence="1 2" key="1">
    <citation type="submission" date="2015-12" db="EMBL/GenBank/DDBJ databases">
        <title>Diversity of Burkholderia near neighbor genomes.</title>
        <authorList>
            <person name="Sahl J."/>
            <person name="Wagner D."/>
            <person name="Keim P."/>
        </authorList>
    </citation>
    <scope>NUCLEOTIDE SEQUENCE [LARGE SCALE GENOMIC DNA]</scope>
    <source>
        <strain evidence="1 2">BDU8</strain>
    </source>
</reference>
<proteinExistence type="predicted"/>
<dbReference type="GO" id="GO:0008168">
    <property type="term" value="F:methyltransferase activity"/>
    <property type="evidence" value="ECO:0007669"/>
    <property type="project" value="UniProtKB-KW"/>
</dbReference>
<sequence>MDIRNGAIASHDKINIGCGYDKRPDYLNVDMDPTCQPDILITDNNLSELPRKQFSELLAKDVIEHIPRAETANAILEWADLIAPGGALNLETSSILGVADLIRQHQNYADQEKFTSFLFGNQVHAGDFHYTGFTESTLKAHVIAAGFEIDQFKLVDRWLFAVRASKQTDWTRLIETAAAEPNRAFIDIAYREILFREPEAFFFEIDLAALDGGTYTRRDFLKKLYASEERRLRVAMRHGL</sequence>
<protein>
    <submittedName>
        <fullName evidence="1">Methyltransferase</fullName>
    </submittedName>
</protein>
<evidence type="ECO:0000313" key="1">
    <source>
        <dbReference type="EMBL" id="AOJ10670.1"/>
    </source>
</evidence>
<dbReference type="RefSeq" id="WP_066490455.1">
    <property type="nucleotide sequence ID" value="NZ_CP013389.1"/>
</dbReference>
<dbReference type="EMBL" id="CP013389">
    <property type="protein sequence ID" value="AOJ10670.1"/>
    <property type="molecule type" value="Genomic_DNA"/>
</dbReference>
<evidence type="ECO:0000313" key="2">
    <source>
        <dbReference type="Proteomes" id="UP000067711"/>
    </source>
</evidence>
<dbReference type="SUPFAM" id="SSF53335">
    <property type="entry name" value="S-adenosyl-L-methionine-dependent methyltransferases"/>
    <property type="match status" value="1"/>
</dbReference>
<keyword evidence="1" id="KW-0489">Methyltransferase</keyword>
<organism evidence="1 2">
    <name type="scientific">Burkholderia mayonis</name>
    <dbReference type="NCBI Taxonomy" id="1385591"/>
    <lineage>
        <taxon>Bacteria</taxon>
        <taxon>Pseudomonadati</taxon>
        <taxon>Pseudomonadota</taxon>
        <taxon>Betaproteobacteria</taxon>
        <taxon>Burkholderiales</taxon>
        <taxon>Burkholderiaceae</taxon>
        <taxon>Burkholderia</taxon>
        <taxon>pseudomallei group</taxon>
    </lineage>
</organism>
<dbReference type="AlphaFoldDB" id="A0A1B4G423"/>
<accession>A0A1B4G423</accession>
<name>A0A1B4G423_9BURK</name>
<keyword evidence="1" id="KW-0808">Transferase</keyword>
<dbReference type="Proteomes" id="UP000067711">
    <property type="component" value="Chromosome 1"/>
</dbReference>
<dbReference type="InterPro" id="IPR029063">
    <property type="entry name" value="SAM-dependent_MTases_sf"/>
</dbReference>